<gene>
    <name evidence="1" type="ORF">MCOR_12275</name>
</gene>
<protein>
    <submittedName>
        <fullName evidence="1">Uncharacterized protein</fullName>
    </submittedName>
</protein>
<dbReference type="AlphaFoldDB" id="A0A6J8AXJ9"/>
<dbReference type="OrthoDB" id="10033306at2759"/>
<keyword evidence="2" id="KW-1185">Reference proteome</keyword>
<dbReference type="EMBL" id="CACVKT020002118">
    <property type="protein sequence ID" value="CAC5375168.1"/>
    <property type="molecule type" value="Genomic_DNA"/>
</dbReference>
<evidence type="ECO:0000313" key="1">
    <source>
        <dbReference type="EMBL" id="CAC5375168.1"/>
    </source>
</evidence>
<dbReference type="PANTHER" id="PTHR34415">
    <property type="entry name" value="INTEGRASE CATALYTIC DOMAIN-CONTAINING PROTEIN"/>
    <property type="match status" value="1"/>
</dbReference>
<dbReference type="Proteomes" id="UP000507470">
    <property type="component" value="Unassembled WGS sequence"/>
</dbReference>
<proteinExistence type="predicted"/>
<accession>A0A6J8AXJ9</accession>
<organism evidence="1 2">
    <name type="scientific">Mytilus coruscus</name>
    <name type="common">Sea mussel</name>
    <dbReference type="NCBI Taxonomy" id="42192"/>
    <lineage>
        <taxon>Eukaryota</taxon>
        <taxon>Metazoa</taxon>
        <taxon>Spiralia</taxon>
        <taxon>Lophotrochozoa</taxon>
        <taxon>Mollusca</taxon>
        <taxon>Bivalvia</taxon>
        <taxon>Autobranchia</taxon>
        <taxon>Pteriomorphia</taxon>
        <taxon>Mytilida</taxon>
        <taxon>Mytiloidea</taxon>
        <taxon>Mytilidae</taxon>
        <taxon>Mytilinae</taxon>
        <taxon>Mytilus</taxon>
    </lineage>
</organism>
<dbReference type="PANTHER" id="PTHR34415:SF1">
    <property type="entry name" value="INTEGRASE CATALYTIC DOMAIN-CONTAINING PROTEIN"/>
    <property type="match status" value="1"/>
</dbReference>
<reference evidence="1 2" key="1">
    <citation type="submission" date="2020-06" db="EMBL/GenBank/DDBJ databases">
        <authorList>
            <person name="Li R."/>
            <person name="Bekaert M."/>
        </authorList>
    </citation>
    <scope>NUCLEOTIDE SEQUENCE [LARGE SCALE GENOMIC DNA]</scope>
    <source>
        <strain evidence="2">wild</strain>
    </source>
</reference>
<name>A0A6J8AXJ9_MYTCO</name>
<evidence type="ECO:0000313" key="2">
    <source>
        <dbReference type="Proteomes" id="UP000507470"/>
    </source>
</evidence>
<sequence>MSMDTVIEFREHYKELSRDELDLVIKSELFTHRRLGDLTKAKKHKLKDMERPFQDFYFAGHVYVARLPALHRELKKEASCNCKDYAFKISNSEHLTEKEKSDLLDKYNEHVQLAKEQRDYYRRQCSMSKENYINFSDESQNLGNPPCSVDTEMHYSWDYAQQVYFPHHAQQVGPIYFKTPRKCNVFGMCSEGSGKQTFYLVDEEETKAKGANRLHKSIEYSMMIVGHTKFEPDWHFGVWKIADSVNKSSINGHNISQLVKGMEKPVIFYDWKKYLQQYFKTLKHISIYHHFTVDSTKPGYFLCKESCDSVPITVNLLKKNTIISTSTMPNTLTIKGLDAARQWFLYKQIREFCYNDANKDVICPKPTIAKTEVDLTSDVDTNKHKCPSRKQYLLN</sequence>